<evidence type="ECO:0000313" key="2">
    <source>
        <dbReference type="Proteomes" id="UP000272942"/>
    </source>
</evidence>
<evidence type="ECO:0000313" key="3">
    <source>
        <dbReference type="WBParaSite" id="ECPE_0000168301-mRNA-1"/>
    </source>
</evidence>
<dbReference type="OrthoDB" id="1724197at2759"/>
<proteinExistence type="predicted"/>
<dbReference type="Proteomes" id="UP000272942">
    <property type="component" value="Unassembled WGS sequence"/>
</dbReference>
<keyword evidence="2" id="KW-1185">Reference proteome</keyword>
<dbReference type="EMBL" id="UZAN01013035">
    <property type="protein sequence ID" value="VDP44188.1"/>
    <property type="molecule type" value="Genomic_DNA"/>
</dbReference>
<gene>
    <name evidence="1" type="ORF">ECPE_LOCUS1683</name>
</gene>
<organism evidence="3">
    <name type="scientific">Echinostoma caproni</name>
    <dbReference type="NCBI Taxonomy" id="27848"/>
    <lineage>
        <taxon>Eukaryota</taxon>
        <taxon>Metazoa</taxon>
        <taxon>Spiralia</taxon>
        <taxon>Lophotrochozoa</taxon>
        <taxon>Platyhelminthes</taxon>
        <taxon>Trematoda</taxon>
        <taxon>Digenea</taxon>
        <taxon>Plagiorchiida</taxon>
        <taxon>Echinostomata</taxon>
        <taxon>Echinostomatoidea</taxon>
        <taxon>Echinostomatidae</taxon>
        <taxon>Echinostoma</taxon>
    </lineage>
</organism>
<reference evidence="1 2" key="2">
    <citation type="submission" date="2018-11" db="EMBL/GenBank/DDBJ databases">
        <authorList>
            <consortium name="Pathogen Informatics"/>
        </authorList>
    </citation>
    <scope>NUCLEOTIDE SEQUENCE [LARGE SCALE GENOMIC DNA]</scope>
    <source>
        <strain evidence="1 2">Egypt</strain>
    </source>
</reference>
<sequence>MNVIRIKRLEDKVHTPFLSGHPLKTMNPVQQLCSFLQLSLSHSGSTLNAPLTRLSNCIYHSANPLNELVGKPRAVFGTGLVIRFAGILRIELNYCVPIHSQPEDALKSGFSLGLGLNYS</sequence>
<dbReference type="AlphaFoldDB" id="A0A183A3Z8"/>
<protein>
    <submittedName>
        <fullName evidence="3">Omp85 domain-containing protein</fullName>
    </submittedName>
</protein>
<dbReference type="WBParaSite" id="ECPE_0000168301-mRNA-1">
    <property type="protein sequence ID" value="ECPE_0000168301-mRNA-1"/>
    <property type="gene ID" value="ECPE_0000168301"/>
</dbReference>
<name>A0A183A3Z8_9TREM</name>
<accession>A0A183A3Z8</accession>
<reference evidence="3" key="1">
    <citation type="submission" date="2016-06" db="UniProtKB">
        <authorList>
            <consortium name="WormBaseParasite"/>
        </authorList>
    </citation>
    <scope>IDENTIFICATION</scope>
</reference>
<evidence type="ECO:0000313" key="1">
    <source>
        <dbReference type="EMBL" id="VDP44188.1"/>
    </source>
</evidence>